<gene>
    <name evidence="4" type="ORF">D3P09_17980</name>
</gene>
<dbReference type="AlphaFoldDB" id="A0A3A6PN94"/>
<evidence type="ECO:0000313" key="4">
    <source>
        <dbReference type="EMBL" id="RJX37971.1"/>
    </source>
</evidence>
<feature type="signal peptide" evidence="1">
    <location>
        <begin position="1"/>
        <end position="27"/>
    </location>
</feature>
<feature type="chain" id="PRO_5017226074" description="S-layer homology domain-containing protein" evidence="1">
    <location>
        <begin position="28"/>
        <end position="863"/>
    </location>
</feature>
<dbReference type="Pfam" id="PF00395">
    <property type="entry name" value="SLH"/>
    <property type="match status" value="3"/>
</dbReference>
<evidence type="ECO:0000259" key="3">
    <source>
        <dbReference type="PROSITE" id="PS51272"/>
    </source>
</evidence>
<dbReference type="SMART" id="SM00060">
    <property type="entry name" value="FN3"/>
    <property type="match status" value="1"/>
</dbReference>
<evidence type="ECO:0000313" key="5">
    <source>
        <dbReference type="Proteomes" id="UP000267798"/>
    </source>
</evidence>
<dbReference type="InterPro" id="IPR051465">
    <property type="entry name" value="Cell_Envelope_Struct_Comp"/>
</dbReference>
<organism evidence="4 5">
    <name type="scientific">Paenibacillus pinisoli</name>
    <dbReference type="NCBI Taxonomy" id="1276110"/>
    <lineage>
        <taxon>Bacteria</taxon>
        <taxon>Bacillati</taxon>
        <taxon>Bacillota</taxon>
        <taxon>Bacilli</taxon>
        <taxon>Bacillales</taxon>
        <taxon>Paenibacillaceae</taxon>
        <taxon>Paenibacillus</taxon>
    </lineage>
</organism>
<comment type="caution">
    <text evidence="4">The sequence shown here is derived from an EMBL/GenBank/DDBJ whole genome shotgun (WGS) entry which is preliminary data.</text>
</comment>
<dbReference type="PANTHER" id="PTHR43308:SF5">
    <property type="entry name" value="S-LAYER PROTEIN _ PEPTIDOGLYCAN ENDO-BETA-N-ACETYLGLUCOSAMINIDASE"/>
    <property type="match status" value="1"/>
</dbReference>
<dbReference type="Gene3D" id="2.130.10.10">
    <property type="entry name" value="YVTN repeat-like/Quinoprotein amine dehydrogenase"/>
    <property type="match status" value="1"/>
</dbReference>
<dbReference type="RefSeq" id="WP_120112785.1">
    <property type="nucleotide sequence ID" value="NZ_QXQB01000004.1"/>
</dbReference>
<accession>A0A3A6PN94</accession>
<name>A0A3A6PN94_9BACL</name>
<dbReference type="SUPFAM" id="SSF49265">
    <property type="entry name" value="Fibronectin type III"/>
    <property type="match status" value="1"/>
</dbReference>
<keyword evidence="1" id="KW-0732">Signal</keyword>
<feature type="domain" description="SLH" evidence="3">
    <location>
        <begin position="737"/>
        <end position="797"/>
    </location>
</feature>
<dbReference type="OrthoDB" id="2663432at2"/>
<evidence type="ECO:0008006" key="6">
    <source>
        <dbReference type="Google" id="ProtNLM"/>
    </source>
</evidence>
<dbReference type="InterPro" id="IPR001119">
    <property type="entry name" value="SLH_dom"/>
</dbReference>
<proteinExistence type="predicted"/>
<dbReference type="InterPro" id="IPR015943">
    <property type="entry name" value="WD40/YVTN_repeat-like_dom_sf"/>
</dbReference>
<dbReference type="Proteomes" id="UP000267798">
    <property type="component" value="Unassembled WGS sequence"/>
</dbReference>
<dbReference type="InterPro" id="IPR013783">
    <property type="entry name" value="Ig-like_fold"/>
</dbReference>
<dbReference type="PROSITE" id="PS51272">
    <property type="entry name" value="SLH"/>
    <property type="match status" value="3"/>
</dbReference>
<reference evidence="4 5" key="1">
    <citation type="submission" date="2018-09" db="EMBL/GenBank/DDBJ databases">
        <title>Paenibacillus aracenensis nov. sp. isolated from a cave in southern Spain.</title>
        <authorList>
            <person name="Jurado V."/>
            <person name="Gutierrez-Patricio S."/>
            <person name="Gonzalez-Pimentel J.L."/>
            <person name="Miller A.Z."/>
            <person name="Laiz L."/>
            <person name="Saiz-Jimenez C."/>
        </authorList>
    </citation>
    <scope>NUCLEOTIDE SEQUENCE [LARGE SCALE GENOMIC DNA]</scope>
    <source>
        <strain evidence="4 5">JCM 19203</strain>
    </source>
</reference>
<feature type="domain" description="SLH" evidence="3">
    <location>
        <begin position="672"/>
        <end position="735"/>
    </location>
</feature>
<protein>
    <recommendedName>
        <fullName evidence="6">S-layer homology domain-containing protein</fullName>
    </recommendedName>
</protein>
<dbReference type="InterPro" id="IPR011048">
    <property type="entry name" value="Haem_d1_sf"/>
</dbReference>
<dbReference type="SUPFAM" id="SSF51004">
    <property type="entry name" value="C-terminal (heme d1) domain of cytochrome cd1-nitrite reductase"/>
    <property type="match status" value="1"/>
</dbReference>
<feature type="domain" description="Fibronectin type-III" evidence="2">
    <location>
        <begin position="364"/>
        <end position="456"/>
    </location>
</feature>
<sequence length="863" mass="93584">MHQWKRRRILSGFIALLLVLSISPVQSASAGALNPLGPNYEMTAYPDWPSGMAMNYSLFGGGVFDGQDIWMIPAETDRVVKLNPETGVMTGYLNWPAGFTKSNGAFSGGVFDGQHIWMVPSLADRVIKLDPATGIMTGYNDWPAGYQSQSAAFSKGVFDGTYIWLIPVNANQVIRIDPATGEMTGYDQWPAGFQKENYAFAEGVFDGTSIWMIPSRADRVIQLNPATGEMTGYSDWPSGFNSTGYAFKGAVFDGNSIWMLPYSANQIVKLDTATGDMTGFDQWPSGFDKSQNLFTNGAFDGEHIWMKPSRDSRILKINPATGAITGLEPWPVGFNGESKSFNDAVYDGLSVWFIPSNADRVFRLTSVPELSAVTGGDGQATISWQPVHGATGYHVYQSLTPGGSGIEIAAVSGTESSHAATGLSNGVTYYFTVKAEYAWGESAASNEMSATPMSRTIPVSVPSKPYIDNNGIWVDPDSLDSAKPSIVLESDPGGKGSIYVTLPASVLESYRSKNDSLIIEVKATFGRIHVPVQLASLLPKMNEQLASSHTNVGDAGFKITLTDKSGDQNIRTALSGQYPQVQLWDAMADFQIEIMNLATGQRIGKAESTSLALTKLVPIPNEYTAIPVLWGAFRYEESTKTFAYAPARIITIDSKPYAEIRSYANTTYAAGKHEVSFADAQSHWSEPYVELAAAKGLVEGNGEGRYYPDQAVTRAQFAAMLVRALGRSTTVDSIDLPYQDVRADSWYFSAVAEAKKLGLLGFAGNQQFQPGQALSREEMAGMLAAALKLEGISGSSADLAALNHYQDVKHIDPARLQDVRMMAELQIMNGTSEEWFSPKSDITRAQAATALIRALQVLGWINK</sequence>
<dbReference type="InterPro" id="IPR003961">
    <property type="entry name" value="FN3_dom"/>
</dbReference>
<dbReference type="PANTHER" id="PTHR43308">
    <property type="entry name" value="OUTER MEMBRANE PROTEIN ALPHA-RELATED"/>
    <property type="match status" value="1"/>
</dbReference>
<dbReference type="CDD" id="cd00063">
    <property type="entry name" value="FN3"/>
    <property type="match status" value="1"/>
</dbReference>
<dbReference type="Gene3D" id="2.60.40.10">
    <property type="entry name" value="Immunoglobulins"/>
    <property type="match status" value="1"/>
</dbReference>
<dbReference type="InterPro" id="IPR036116">
    <property type="entry name" value="FN3_sf"/>
</dbReference>
<feature type="domain" description="SLH" evidence="3">
    <location>
        <begin position="802"/>
        <end position="863"/>
    </location>
</feature>
<evidence type="ECO:0000256" key="1">
    <source>
        <dbReference type="SAM" id="SignalP"/>
    </source>
</evidence>
<keyword evidence="5" id="KW-1185">Reference proteome</keyword>
<evidence type="ECO:0000259" key="2">
    <source>
        <dbReference type="PROSITE" id="PS50853"/>
    </source>
</evidence>
<dbReference type="EMBL" id="QXQB01000004">
    <property type="protein sequence ID" value="RJX37971.1"/>
    <property type="molecule type" value="Genomic_DNA"/>
</dbReference>
<dbReference type="PROSITE" id="PS50853">
    <property type="entry name" value="FN3"/>
    <property type="match status" value="1"/>
</dbReference>